<accession>A0ABM9QDZ9</accession>
<gene>
    <name evidence="1" type="ORF">RBI_I00270</name>
</gene>
<protein>
    <submittedName>
        <fullName evidence="1">Type II restriction-modification system restriction subunit</fullName>
    </submittedName>
</protein>
<sequence>MSIISAYVREDWLYPATDLRSKNMFSFESDEDSFVRFVKDLLARKIIKLKSKLDNDVDEDEDVDFNNYNDKTYLNAVYKFTFVGIVICHNRLIYVYPKYIGENQKLPSYNPQRELAQVLRVIEKYSREKSKQDIYNIDLFADEGNHNRDKLLSVMLFLLEDYASNGAYETDETIIEINGSDEILWQKTIDETYPILSNNRPYYVELYTRRNVNNDFDYLKRLHEFVITKCSQEIEKTSLTNFFSLPSVYVSDEDESAFGDEEQILNVLESTISQTFDDRKLSVLTALKLYFNSGKVLLGENELQLIGTRSFETIWEEVCAKVFTSQKNDSLNKIEPYIDHSMINKNFKGKTPTLVELIKQPIWKRYRKGASGIPKDTFKPDYLRFERKANPDYYVFYILDAKYYCPNWTDDSISGQPSVEDVSKQYLYYLAYRDVLERYKVSEVRNYFLMPKRKGEDKIPGFVKIDILKQLGLGVVEVRMLDPQLMYDNYLRNRHLNLSELQ</sequence>
<organism evidence="1 2">
    <name type="scientific">Ruminococcus bicirculans</name>
    <name type="common">ex Wegman et al. 2014</name>
    <dbReference type="NCBI Taxonomy" id="1160721"/>
    <lineage>
        <taxon>Bacteria</taxon>
        <taxon>Bacillati</taxon>
        <taxon>Bacillota</taxon>
        <taxon>Clostridia</taxon>
        <taxon>Eubacteriales</taxon>
        <taxon>Oscillospiraceae</taxon>
        <taxon>Ruminococcus</taxon>
    </lineage>
</organism>
<dbReference type="InterPro" id="IPR018579">
    <property type="entry name" value="Restrct_endonuc_II_LlaJI"/>
</dbReference>
<dbReference type="Proteomes" id="UP000027600">
    <property type="component" value="Chromosome I"/>
</dbReference>
<dbReference type="RefSeq" id="WP_038670487.1">
    <property type="nucleotide sequence ID" value="NZ_DAWEQM010000056.1"/>
</dbReference>
<name>A0ABM9QDZ9_9FIRM</name>
<keyword evidence="2" id="KW-1185">Reference proteome</keyword>
<dbReference type="EMBL" id="HF545616">
    <property type="protein sequence ID" value="CCO04003.1"/>
    <property type="molecule type" value="Genomic_DNA"/>
</dbReference>
<dbReference type="Pfam" id="PF09563">
    <property type="entry name" value="RE_LlaJI"/>
    <property type="match status" value="2"/>
</dbReference>
<proteinExistence type="predicted"/>
<evidence type="ECO:0000313" key="2">
    <source>
        <dbReference type="Proteomes" id="UP000027600"/>
    </source>
</evidence>
<evidence type="ECO:0000313" key="1">
    <source>
        <dbReference type="EMBL" id="CCO04003.1"/>
    </source>
</evidence>
<reference evidence="1 2" key="1">
    <citation type="journal article" date="2014" name="Int. J. Syst. Evol. Microbiol.">
        <title>Complete genome of a new Firmicutes species belonging to the dominant human colonic microbiota ('Ruminococcus bicirculans') reveals two chromosomes and a selective capacity to utilize plant glucans.</title>
        <authorList>
            <consortium name="NISC Comparative Sequencing Program"/>
            <person name="Wegmann U."/>
            <person name="Louis P."/>
            <person name="Goesmann A."/>
            <person name="Henrissat B."/>
            <person name="Duncan S.H."/>
            <person name="Flint H.J."/>
        </authorList>
    </citation>
    <scope>NUCLEOTIDE SEQUENCE [LARGE SCALE GENOMIC DNA]</scope>
    <source>
        <strain evidence="1 2">80/3</strain>
    </source>
</reference>